<reference evidence="1" key="1">
    <citation type="submission" date="2021-05" db="EMBL/GenBank/DDBJ databases">
        <authorList>
            <person name="Pan Q."/>
            <person name="Jouanno E."/>
            <person name="Zahm M."/>
            <person name="Klopp C."/>
            <person name="Cabau C."/>
            <person name="Louis A."/>
            <person name="Berthelot C."/>
            <person name="Parey E."/>
            <person name="Roest Crollius H."/>
            <person name="Montfort J."/>
            <person name="Robinson-Rechavi M."/>
            <person name="Bouchez O."/>
            <person name="Lampietro C."/>
            <person name="Lopez Roques C."/>
            <person name="Donnadieu C."/>
            <person name="Postlethwait J."/>
            <person name="Bobe J."/>
            <person name="Dillon D."/>
            <person name="Chandos A."/>
            <person name="von Hippel F."/>
            <person name="Guiguen Y."/>
        </authorList>
    </citation>
    <scope>NUCLEOTIDE SEQUENCE</scope>
    <source>
        <strain evidence="1">YG-Jan2019</strain>
    </source>
</reference>
<protein>
    <submittedName>
        <fullName evidence="1">Uncharacterized protein</fullName>
    </submittedName>
</protein>
<sequence>MYSNATPLVHPDCSGPPRPTHAGRALKKGTEVLPSRSEGSDYTREHPPLIKSLFLNADRLRLLCPTPPHAKIVWNGQTPRDTGCQVITFLTAGTNV</sequence>
<dbReference type="EMBL" id="CM055733">
    <property type="protein sequence ID" value="KAJ8010730.1"/>
    <property type="molecule type" value="Genomic_DNA"/>
</dbReference>
<gene>
    <name evidence="1" type="ORF">DPEC_G00078200</name>
</gene>
<organism evidence="1 2">
    <name type="scientific">Dallia pectoralis</name>
    <name type="common">Alaska blackfish</name>
    <dbReference type="NCBI Taxonomy" id="75939"/>
    <lineage>
        <taxon>Eukaryota</taxon>
        <taxon>Metazoa</taxon>
        <taxon>Chordata</taxon>
        <taxon>Craniata</taxon>
        <taxon>Vertebrata</taxon>
        <taxon>Euteleostomi</taxon>
        <taxon>Actinopterygii</taxon>
        <taxon>Neopterygii</taxon>
        <taxon>Teleostei</taxon>
        <taxon>Protacanthopterygii</taxon>
        <taxon>Esociformes</taxon>
        <taxon>Umbridae</taxon>
        <taxon>Dallia</taxon>
    </lineage>
</organism>
<comment type="caution">
    <text evidence="1">The sequence shown here is derived from an EMBL/GenBank/DDBJ whole genome shotgun (WGS) entry which is preliminary data.</text>
</comment>
<evidence type="ECO:0000313" key="2">
    <source>
        <dbReference type="Proteomes" id="UP001157502"/>
    </source>
</evidence>
<keyword evidence="2" id="KW-1185">Reference proteome</keyword>
<proteinExistence type="predicted"/>
<evidence type="ECO:0000313" key="1">
    <source>
        <dbReference type="EMBL" id="KAJ8010730.1"/>
    </source>
</evidence>
<accession>A0ACC2H4Z4</accession>
<dbReference type="Proteomes" id="UP001157502">
    <property type="component" value="Chromosome 6"/>
</dbReference>
<name>A0ACC2H4Z4_DALPE</name>